<dbReference type="SMART" id="SM00456">
    <property type="entry name" value="WW"/>
    <property type="match status" value="1"/>
</dbReference>
<keyword evidence="3" id="KW-0539">Nucleus</keyword>
<evidence type="ECO:0000256" key="4">
    <source>
        <dbReference type="SAM" id="MobiDB-lite"/>
    </source>
</evidence>
<feature type="compositionally biased region" description="Polar residues" evidence="4">
    <location>
        <begin position="1"/>
        <end position="12"/>
    </location>
</feature>
<dbReference type="Pfam" id="PF00397">
    <property type="entry name" value="WW"/>
    <property type="match status" value="1"/>
</dbReference>
<dbReference type="HOGENOM" id="CLU_1111074_0_0_1"/>
<name>H2ZIN7_CIOSA</name>
<evidence type="ECO:0000256" key="2">
    <source>
        <dbReference type="ARBA" id="ARBA00022853"/>
    </source>
</evidence>
<accession>H2ZIN7</accession>
<dbReference type="InterPro" id="IPR036020">
    <property type="entry name" value="WW_dom_sf"/>
</dbReference>
<dbReference type="CDD" id="cd00201">
    <property type="entry name" value="WW"/>
    <property type="match status" value="1"/>
</dbReference>
<reference evidence="6" key="2">
    <citation type="submission" date="2025-08" db="UniProtKB">
        <authorList>
            <consortium name="Ensembl"/>
        </authorList>
    </citation>
    <scope>IDENTIFICATION</scope>
</reference>
<feature type="region of interest" description="Disordered" evidence="4">
    <location>
        <begin position="115"/>
        <end position="259"/>
    </location>
</feature>
<feature type="compositionally biased region" description="Polar residues" evidence="4">
    <location>
        <begin position="19"/>
        <end position="31"/>
    </location>
</feature>
<dbReference type="InterPro" id="IPR038867">
    <property type="entry name" value="WAC"/>
</dbReference>
<evidence type="ECO:0000313" key="6">
    <source>
        <dbReference type="Ensembl" id="ENSCSAVP00000017453.1"/>
    </source>
</evidence>
<dbReference type="GO" id="GO:0005634">
    <property type="term" value="C:nucleus"/>
    <property type="evidence" value="ECO:0007669"/>
    <property type="project" value="UniProtKB-SubCell"/>
</dbReference>
<feature type="compositionally biased region" description="Polar residues" evidence="4">
    <location>
        <begin position="50"/>
        <end position="63"/>
    </location>
</feature>
<dbReference type="GO" id="GO:0010506">
    <property type="term" value="P:regulation of autophagy"/>
    <property type="evidence" value="ECO:0007669"/>
    <property type="project" value="TreeGrafter"/>
</dbReference>
<dbReference type="InterPro" id="IPR001202">
    <property type="entry name" value="WW_dom"/>
</dbReference>
<comment type="subcellular location">
    <subcellularLocation>
        <location evidence="1">Nucleus</location>
    </subcellularLocation>
</comment>
<dbReference type="GO" id="GO:1904263">
    <property type="term" value="P:positive regulation of TORC1 signaling"/>
    <property type="evidence" value="ECO:0007669"/>
    <property type="project" value="TreeGrafter"/>
</dbReference>
<feature type="compositionally biased region" description="Basic and acidic residues" evidence="4">
    <location>
        <begin position="143"/>
        <end position="191"/>
    </location>
</feature>
<evidence type="ECO:0000256" key="1">
    <source>
        <dbReference type="ARBA" id="ARBA00004123"/>
    </source>
</evidence>
<dbReference type="FunCoup" id="H2ZIN7">
    <property type="interactions" value="436"/>
</dbReference>
<feature type="compositionally biased region" description="Polar residues" evidence="4">
    <location>
        <begin position="124"/>
        <end position="139"/>
    </location>
</feature>
<evidence type="ECO:0000313" key="7">
    <source>
        <dbReference type="Proteomes" id="UP000007875"/>
    </source>
</evidence>
<feature type="compositionally biased region" description="Low complexity" evidence="4">
    <location>
        <begin position="233"/>
        <end position="245"/>
    </location>
</feature>
<keyword evidence="2" id="KW-0156">Chromatin regulator</keyword>
<dbReference type="AlphaFoldDB" id="H2ZIN7"/>
<dbReference type="PROSITE" id="PS01159">
    <property type="entry name" value="WW_DOMAIN_1"/>
    <property type="match status" value="1"/>
</dbReference>
<dbReference type="GeneTree" id="ENSGT00440000037780"/>
<feature type="compositionally biased region" description="Polar residues" evidence="4">
    <location>
        <begin position="192"/>
        <end position="206"/>
    </location>
</feature>
<organism evidence="6 7">
    <name type="scientific">Ciona savignyi</name>
    <name type="common">Pacific transparent sea squirt</name>
    <dbReference type="NCBI Taxonomy" id="51511"/>
    <lineage>
        <taxon>Eukaryota</taxon>
        <taxon>Metazoa</taxon>
        <taxon>Chordata</taxon>
        <taxon>Tunicata</taxon>
        <taxon>Ascidiacea</taxon>
        <taxon>Phlebobranchia</taxon>
        <taxon>Cionidae</taxon>
        <taxon>Ciona</taxon>
    </lineage>
</organism>
<dbReference type="eggNOG" id="KOG0152">
    <property type="taxonomic scope" value="Eukaryota"/>
</dbReference>
<proteinExistence type="predicted"/>
<keyword evidence="7" id="KW-1185">Reference proteome</keyword>
<dbReference type="GO" id="GO:0000993">
    <property type="term" value="F:RNA polymerase II complex binding"/>
    <property type="evidence" value="ECO:0007669"/>
    <property type="project" value="TreeGrafter"/>
</dbReference>
<dbReference type="InParanoid" id="H2ZIN7"/>
<dbReference type="GO" id="GO:0003682">
    <property type="term" value="F:chromatin binding"/>
    <property type="evidence" value="ECO:0007669"/>
    <property type="project" value="TreeGrafter"/>
</dbReference>
<feature type="domain" description="WW" evidence="5">
    <location>
        <begin position="79"/>
        <end position="106"/>
    </location>
</feature>
<dbReference type="GO" id="GO:0006325">
    <property type="term" value="P:chromatin organization"/>
    <property type="evidence" value="ECO:0007669"/>
    <property type="project" value="UniProtKB-KW"/>
</dbReference>
<feature type="compositionally biased region" description="Basic and acidic residues" evidence="4">
    <location>
        <begin position="33"/>
        <end position="46"/>
    </location>
</feature>
<dbReference type="Gene3D" id="2.20.70.10">
    <property type="match status" value="1"/>
</dbReference>
<feature type="region of interest" description="Disordered" evidence="4">
    <location>
        <begin position="1"/>
        <end position="79"/>
    </location>
</feature>
<evidence type="ECO:0000259" key="5">
    <source>
        <dbReference type="PROSITE" id="PS50020"/>
    </source>
</evidence>
<reference evidence="7" key="1">
    <citation type="submission" date="2003-08" db="EMBL/GenBank/DDBJ databases">
        <authorList>
            <person name="Birren B."/>
            <person name="Nusbaum C."/>
            <person name="Abebe A."/>
            <person name="Abouelleil A."/>
            <person name="Adekoya E."/>
            <person name="Ait-zahra M."/>
            <person name="Allen N."/>
            <person name="Allen T."/>
            <person name="An P."/>
            <person name="Anderson M."/>
            <person name="Anderson S."/>
            <person name="Arachchi H."/>
            <person name="Armbruster J."/>
            <person name="Bachantsang P."/>
            <person name="Baldwin J."/>
            <person name="Barry A."/>
            <person name="Bayul T."/>
            <person name="Blitshsteyn B."/>
            <person name="Bloom T."/>
            <person name="Blye J."/>
            <person name="Boguslavskiy L."/>
            <person name="Borowsky M."/>
            <person name="Boukhgalter B."/>
            <person name="Brunache A."/>
            <person name="Butler J."/>
            <person name="Calixte N."/>
            <person name="Calvo S."/>
            <person name="Camarata J."/>
            <person name="Campo K."/>
            <person name="Chang J."/>
            <person name="Cheshatsang Y."/>
            <person name="Citroen M."/>
            <person name="Collymore A."/>
            <person name="Considine T."/>
            <person name="Cook A."/>
            <person name="Cooke P."/>
            <person name="Corum B."/>
            <person name="Cuomo C."/>
            <person name="David R."/>
            <person name="Dawoe T."/>
            <person name="Degray S."/>
            <person name="Dodge S."/>
            <person name="Dooley K."/>
            <person name="Dorje P."/>
            <person name="Dorjee K."/>
            <person name="Dorris L."/>
            <person name="Duffey N."/>
            <person name="Dupes A."/>
            <person name="Elkins T."/>
            <person name="Engels R."/>
            <person name="Erickson J."/>
            <person name="Farina A."/>
            <person name="Faro S."/>
            <person name="Ferreira P."/>
            <person name="Fischer H."/>
            <person name="Fitzgerald M."/>
            <person name="Foley K."/>
            <person name="Gage D."/>
            <person name="Galagan J."/>
            <person name="Gearin G."/>
            <person name="Gnerre S."/>
            <person name="Gnirke A."/>
            <person name="Goyette A."/>
            <person name="Graham J."/>
            <person name="Grandbois E."/>
            <person name="Gyaltsen K."/>
            <person name="Hafez N."/>
            <person name="Hagopian D."/>
            <person name="Hagos B."/>
            <person name="Hall J."/>
            <person name="Hatcher B."/>
            <person name="Heller A."/>
            <person name="Higgins H."/>
            <person name="Honan T."/>
            <person name="Horn A."/>
            <person name="Houde N."/>
            <person name="Hughes L."/>
            <person name="Hulme W."/>
            <person name="Husby E."/>
            <person name="Iliev I."/>
            <person name="Jaffe D."/>
            <person name="Jones C."/>
            <person name="Kamal M."/>
            <person name="Kamat A."/>
            <person name="Kamvysselis M."/>
            <person name="Karlsson E."/>
            <person name="Kells C."/>
            <person name="Kieu A."/>
            <person name="Kisner P."/>
            <person name="Kodira C."/>
            <person name="Kulbokas E."/>
            <person name="Labutti K."/>
            <person name="Lama D."/>
            <person name="Landers T."/>
            <person name="Leger J."/>
            <person name="Levine S."/>
            <person name="Lewis D."/>
            <person name="Lewis T."/>
            <person name="Lindblad-toh K."/>
            <person name="Liu X."/>
            <person name="Lokyitsang T."/>
            <person name="Lokyitsang Y."/>
            <person name="Lucien O."/>
            <person name="Lui A."/>
            <person name="Ma L.J."/>
            <person name="Mabbitt R."/>
            <person name="Macdonald J."/>
            <person name="Maclean C."/>
            <person name="Major J."/>
            <person name="Manning J."/>
            <person name="Marabella R."/>
            <person name="Maru K."/>
            <person name="Matthews C."/>
            <person name="Mauceli E."/>
            <person name="Mccarthy M."/>
            <person name="Mcdonough S."/>
            <person name="Mcghee T."/>
            <person name="Meldrim J."/>
            <person name="Meneus L."/>
            <person name="Mesirov J."/>
            <person name="Mihalev A."/>
            <person name="Mihova T."/>
            <person name="Mikkelsen T."/>
            <person name="Mlenga V."/>
            <person name="Moru K."/>
            <person name="Mozes J."/>
            <person name="Mulrain L."/>
            <person name="Munson G."/>
            <person name="Naylor J."/>
            <person name="Newes C."/>
            <person name="Nguyen C."/>
            <person name="Nguyen N."/>
            <person name="Nguyen T."/>
            <person name="Nicol R."/>
            <person name="Nielsen C."/>
            <person name="Nizzari M."/>
            <person name="Norbu C."/>
            <person name="Norbu N."/>
            <person name="O'donnell P."/>
            <person name="Okoawo O."/>
            <person name="O'leary S."/>
            <person name="Omotosho B."/>
            <person name="O'neill K."/>
            <person name="Osman S."/>
            <person name="Parker S."/>
            <person name="Perrin D."/>
            <person name="Phunkhang P."/>
            <person name="Piqani B."/>
            <person name="Purcell S."/>
            <person name="Rachupka T."/>
            <person name="Ramasamy U."/>
            <person name="Rameau R."/>
            <person name="Ray V."/>
            <person name="Raymond C."/>
            <person name="Retta R."/>
            <person name="Richardson S."/>
            <person name="Rise C."/>
            <person name="Rodriguez J."/>
            <person name="Rogers J."/>
            <person name="Rogov P."/>
            <person name="Rutman M."/>
            <person name="Schupbach R."/>
            <person name="Seaman C."/>
            <person name="Settipalli S."/>
            <person name="Sharpe T."/>
            <person name="Sheridan J."/>
            <person name="Sherpa N."/>
            <person name="Shi J."/>
            <person name="Smirnov S."/>
            <person name="Smith C."/>
            <person name="Sougnez C."/>
            <person name="Spencer B."/>
            <person name="Stalker J."/>
            <person name="Stange-thomann N."/>
            <person name="Stavropoulos S."/>
            <person name="Stetson K."/>
            <person name="Stone C."/>
            <person name="Stone S."/>
            <person name="Stubbs M."/>
            <person name="Talamas J."/>
            <person name="Tchuinga P."/>
            <person name="Tenzing P."/>
            <person name="Tesfaye S."/>
            <person name="Theodore J."/>
            <person name="Thoulutsang Y."/>
            <person name="Topham K."/>
            <person name="Towey S."/>
            <person name="Tsamla T."/>
            <person name="Tsomo N."/>
            <person name="Vallee D."/>
            <person name="Vassiliev H."/>
            <person name="Venkataraman V."/>
            <person name="Vinson J."/>
            <person name="Vo A."/>
            <person name="Wade C."/>
            <person name="Wang S."/>
            <person name="Wangchuk T."/>
            <person name="Wangdi T."/>
            <person name="Whittaker C."/>
            <person name="Wilkinson J."/>
            <person name="Wu Y."/>
            <person name="Wyman D."/>
            <person name="Yadav S."/>
            <person name="Yang S."/>
            <person name="Yang X."/>
            <person name="Yeager S."/>
            <person name="Yee E."/>
            <person name="Young G."/>
            <person name="Zainoun J."/>
            <person name="Zembeck L."/>
            <person name="Zimmer A."/>
            <person name="Zody M."/>
            <person name="Lander E."/>
        </authorList>
    </citation>
    <scope>NUCLEOTIDE SEQUENCE [LARGE SCALE GENOMIC DNA]</scope>
</reference>
<sequence>MTMYARSTSQSEGIRDQSTKSSLQHINNRHVSQAKERERKKNETLKQKHPQNNKAATNHSAKANSAKHQKGALRSFGNWSEHVSSSGKIYYYHNKSEVSQWEKPKEWIDSKAVDLKAHDKSKTSQRGGANLNRSNSKPGSSEADYRRGNHDRDYRNKPDRDYRDVDYRDNQSKEIRRVTSVDKDYRPRDHTATSVGSNGHPLTQNKDYVPSTGEFYDYSTWGSRATPQVNGLSSSENTQSSQQSQDADKVAGDEETADG</sequence>
<dbReference type="Proteomes" id="UP000007875">
    <property type="component" value="Unassembled WGS sequence"/>
</dbReference>
<dbReference type="STRING" id="51511.ENSCSAVP00000017453"/>
<dbReference type="PANTHER" id="PTHR15911:SF6">
    <property type="entry name" value="WW DOMAIN-CONTAINING ADAPTER PROTEIN WITH COILED-COIL"/>
    <property type="match status" value="1"/>
</dbReference>
<protein>
    <recommendedName>
        <fullName evidence="5">WW domain-containing protein</fullName>
    </recommendedName>
</protein>
<feature type="compositionally biased region" description="Polar residues" evidence="4">
    <location>
        <begin position="220"/>
        <end position="232"/>
    </location>
</feature>
<dbReference type="PROSITE" id="PS50020">
    <property type="entry name" value="WW_DOMAIN_2"/>
    <property type="match status" value="1"/>
</dbReference>
<evidence type="ECO:0000256" key="3">
    <source>
        <dbReference type="ARBA" id="ARBA00023242"/>
    </source>
</evidence>
<dbReference type="PANTHER" id="PTHR15911">
    <property type="entry name" value="WW DOMAIN-CONTAINING ADAPTER PROTEIN WITH COILED-COIL"/>
    <property type="match status" value="1"/>
</dbReference>
<reference evidence="6" key="3">
    <citation type="submission" date="2025-09" db="UniProtKB">
        <authorList>
            <consortium name="Ensembl"/>
        </authorList>
    </citation>
    <scope>IDENTIFICATION</scope>
</reference>
<dbReference type="SUPFAM" id="SSF51045">
    <property type="entry name" value="WW domain"/>
    <property type="match status" value="1"/>
</dbReference>
<dbReference type="Ensembl" id="ENSCSAVT00000017644.1">
    <property type="protein sequence ID" value="ENSCSAVP00000017453.1"/>
    <property type="gene ID" value="ENSCSAVG00000010280.1"/>
</dbReference>